<dbReference type="EMBL" id="KZ084245">
    <property type="protein sequence ID" value="OSC96182.1"/>
    <property type="molecule type" value="Genomic_DNA"/>
</dbReference>
<gene>
    <name evidence="4" type="ORF">PYCCODRAFT_1379609</name>
</gene>
<dbReference type="InterPro" id="IPR051179">
    <property type="entry name" value="WD_repeat_multifunction"/>
</dbReference>
<protein>
    <submittedName>
        <fullName evidence="4">WD40 repeat-like protein</fullName>
    </submittedName>
</protein>
<dbReference type="STRING" id="1353009.A0A1Y2I6Y8"/>
<evidence type="ECO:0000256" key="2">
    <source>
        <dbReference type="ARBA" id="ARBA00022737"/>
    </source>
</evidence>
<evidence type="ECO:0000313" key="4">
    <source>
        <dbReference type="EMBL" id="OSC96182.1"/>
    </source>
</evidence>
<sequence>MSDFLVSAYLHVQTLSGGHSDTVNCLAFSPNGNHLASGGDDYALIIWNVVHGRLLYRLVYKSAVDVVMWHPVHPDTLIVGCANGTLQQIHDFSLTQSEEHDIHLGARNTIHCLDYDVKFGQLAIGMGEEVHLTRERSPHHYSGDLVIPSPAEPRNFANVAEQRLRAITLQFHRDGTALIVSYLAHGIICWDTTTRDQLWHISMPPAKPNIGGSAISPDHRHITVYNLVNGLDVYALGPQRKPKAKMTYKFDTAPQSKHRLPVTYVHRGHGIVCGTTTGKVCVWEAASGELMQHLPHDGMQDHPLDAATHNKASCIATGSAARGQGTYIKIWRAKISRSLSRIYLTRLATEARFR</sequence>
<name>A0A1Y2I6Y8_TRAC3</name>
<dbReference type="PROSITE" id="PS50294">
    <property type="entry name" value="WD_REPEATS_REGION"/>
    <property type="match status" value="1"/>
</dbReference>
<dbReference type="SMART" id="SM00320">
    <property type="entry name" value="WD40"/>
    <property type="match status" value="5"/>
</dbReference>
<dbReference type="InterPro" id="IPR001680">
    <property type="entry name" value="WD40_rpt"/>
</dbReference>
<reference evidence="4 5" key="1">
    <citation type="journal article" date="2015" name="Biotechnol. Biofuels">
        <title>Enhanced degradation of softwood versus hardwood by the white-rot fungus Pycnoporus coccineus.</title>
        <authorList>
            <person name="Couturier M."/>
            <person name="Navarro D."/>
            <person name="Chevret D."/>
            <person name="Henrissat B."/>
            <person name="Piumi F."/>
            <person name="Ruiz-Duenas F.J."/>
            <person name="Martinez A.T."/>
            <person name="Grigoriev I.V."/>
            <person name="Riley R."/>
            <person name="Lipzen A."/>
            <person name="Berrin J.G."/>
            <person name="Master E.R."/>
            <person name="Rosso M.N."/>
        </authorList>
    </citation>
    <scope>NUCLEOTIDE SEQUENCE [LARGE SCALE GENOMIC DNA]</scope>
    <source>
        <strain evidence="4 5">BRFM310</strain>
    </source>
</reference>
<dbReference type="AlphaFoldDB" id="A0A1Y2I6Y8"/>
<evidence type="ECO:0000256" key="3">
    <source>
        <dbReference type="PROSITE-ProRule" id="PRU00221"/>
    </source>
</evidence>
<keyword evidence="5" id="KW-1185">Reference proteome</keyword>
<accession>A0A1Y2I6Y8</accession>
<dbReference type="PROSITE" id="PS00678">
    <property type="entry name" value="WD_REPEATS_1"/>
    <property type="match status" value="1"/>
</dbReference>
<dbReference type="InterPro" id="IPR036322">
    <property type="entry name" value="WD40_repeat_dom_sf"/>
</dbReference>
<dbReference type="SUPFAM" id="SSF50978">
    <property type="entry name" value="WD40 repeat-like"/>
    <property type="match status" value="1"/>
</dbReference>
<dbReference type="Proteomes" id="UP000193067">
    <property type="component" value="Unassembled WGS sequence"/>
</dbReference>
<dbReference type="PROSITE" id="PS50082">
    <property type="entry name" value="WD_REPEATS_2"/>
    <property type="match status" value="1"/>
</dbReference>
<evidence type="ECO:0000256" key="1">
    <source>
        <dbReference type="ARBA" id="ARBA00022574"/>
    </source>
</evidence>
<organism evidence="4 5">
    <name type="scientific">Trametes coccinea (strain BRFM310)</name>
    <name type="common">Pycnoporus coccineus</name>
    <dbReference type="NCBI Taxonomy" id="1353009"/>
    <lineage>
        <taxon>Eukaryota</taxon>
        <taxon>Fungi</taxon>
        <taxon>Dikarya</taxon>
        <taxon>Basidiomycota</taxon>
        <taxon>Agaricomycotina</taxon>
        <taxon>Agaricomycetes</taxon>
        <taxon>Polyporales</taxon>
        <taxon>Polyporaceae</taxon>
        <taxon>Trametes</taxon>
    </lineage>
</organism>
<dbReference type="PANTHER" id="PTHR19857">
    <property type="entry name" value="MITOCHONDRIAL DIVISION PROTEIN 1-RELATED"/>
    <property type="match status" value="1"/>
</dbReference>
<dbReference type="OrthoDB" id="2627610at2759"/>
<keyword evidence="2" id="KW-0677">Repeat</keyword>
<dbReference type="InterPro" id="IPR019775">
    <property type="entry name" value="WD40_repeat_CS"/>
</dbReference>
<dbReference type="PANTHER" id="PTHR19857:SF8">
    <property type="entry name" value="ANGIO-ASSOCIATED MIGRATORY CELL PROTEIN"/>
    <property type="match status" value="1"/>
</dbReference>
<proteinExistence type="predicted"/>
<dbReference type="InterPro" id="IPR015943">
    <property type="entry name" value="WD40/YVTN_repeat-like_dom_sf"/>
</dbReference>
<dbReference type="Pfam" id="PF00400">
    <property type="entry name" value="WD40"/>
    <property type="match status" value="1"/>
</dbReference>
<evidence type="ECO:0000313" key="5">
    <source>
        <dbReference type="Proteomes" id="UP000193067"/>
    </source>
</evidence>
<dbReference type="Gene3D" id="2.130.10.10">
    <property type="entry name" value="YVTN repeat-like/Quinoprotein amine dehydrogenase"/>
    <property type="match status" value="2"/>
</dbReference>
<keyword evidence="1 3" id="KW-0853">WD repeat</keyword>
<feature type="repeat" description="WD" evidence="3">
    <location>
        <begin position="16"/>
        <end position="57"/>
    </location>
</feature>